<evidence type="ECO:0000259" key="2">
    <source>
        <dbReference type="Pfam" id="PF04187"/>
    </source>
</evidence>
<proteinExistence type="predicted"/>
<dbReference type="Proteomes" id="UP000310016">
    <property type="component" value="Unassembled WGS sequence"/>
</dbReference>
<dbReference type="RefSeq" id="WP_136771832.1">
    <property type="nucleotide sequence ID" value="NZ_CP156074.1"/>
</dbReference>
<reference evidence="3 4" key="1">
    <citation type="submission" date="2019-04" db="EMBL/GenBank/DDBJ databases">
        <title>Chitiniphilus eburnea sp. nov., a novel chitinolytic bacterium isolated from aquaculture sludge.</title>
        <authorList>
            <person name="Sheng M."/>
        </authorList>
    </citation>
    <scope>NUCLEOTIDE SEQUENCE [LARGE SCALE GENOMIC DNA]</scope>
    <source>
        <strain evidence="3 4">HX-2-15</strain>
    </source>
</reference>
<evidence type="ECO:0000313" key="3">
    <source>
        <dbReference type="EMBL" id="TJZ77356.1"/>
    </source>
</evidence>
<gene>
    <name evidence="3" type="ORF">FAZ21_03175</name>
</gene>
<keyword evidence="4" id="KW-1185">Reference proteome</keyword>
<evidence type="ECO:0000313" key="4">
    <source>
        <dbReference type="Proteomes" id="UP000310016"/>
    </source>
</evidence>
<dbReference type="AlphaFoldDB" id="A0A4U0Q7Z2"/>
<name>A0A4U0Q7Z2_9NEIS</name>
<comment type="caution">
    <text evidence="3">The sequence shown here is derived from an EMBL/GenBank/DDBJ whole genome shotgun (WGS) entry which is preliminary data.</text>
</comment>
<feature type="signal peptide" evidence="1">
    <location>
        <begin position="1"/>
        <end position="18"/>
    </location>
</feature>
<dbReference type="Gene3D" id="3.40.50.11550">
    <property type="match status" value="2"/>
</dbReference>
<feature type="domain" description="Haem-binding uptake Tiki superfamily ChaN" evidence="2">
    <location>
        <begin position="28"/>
        <end position="230"/>
    </location>
</feature>
<dbReference type="EMBL" id="SUMF01000002">
    <property type="protein sequence ID" value="TJZ77356.1"/>
    <property type="molecule type" value="Genomic_DNA"/>
</dbReference>
<dbReference type="CDD" id="cd14727">
    <property type="entry name" value="ChanN-like"/>
    <property type="match status" value="1"/>
</dbReference>
<dbReference type="Pfam" id="PF04187">
    <property type="entry name" value="Cofac_haem_bdg"/>
    <property type="match status" value="1"/>
</dbReference>
<feature type="chain" id="PRO_5020204198" description="Haem-binding uptake Tiki superfamily ChaN domain-containing protein" evidence="1">
    <location>
        <begin position="19"/>
        <end position="275"/>
    </location>
</feature>
<dbReference type="PROSITE" id="PS51257">
    <property type="entry name" value="PROKAR_LIPOPROTEIN"/>
    <property type="match status" value="1"/>
</dbReference>
<dbReference type="SUPFAM" id="SSF159501">
    <property type="entry name" value="EreA/ChaN-like"/>
    <property type="match status" value="1"/>
</dbReference>
<sequence>MRSLALPFLLLPLLIACAGTPQPSTQALAARIADKPVWLLGEVHDNAEGHRQRAYLLAQRVQAGWRPAIAMEQFDRERQPDLDAALRDCADADCVVQRAGGAKAAWQWPYYTPVIALALQYRLPLLAANVSRADAARVVREGYAAALDTATLQAFGLDQPLPVDLDAGQQREVDVGHCGQLPASLLPGMARAQVARDVWMARVVREHADGVVLLAGNGHVRRDLGVPRWLAGVPSEQVVSVGFVEAAAPAGRFDAVVTIPAAARADACATLKAPK</sequence>
<protein>
    <recommendedName>
        <fullName evidence="2">Haem-binding uptake Tiki superfamily ChaN domain-containing protein</fullName>
    </recommendedName>
</protein>
<organism evidence="3 4">
    <name type="scientific">Chitiniphilus eburneus</name>
    <dbReference type="NCBI Taxonomy" id="2571148"/>
    <lineage>
        <taxon>Bacteria</taxon>
        <taxon>Pseudomonadati</taxon>
        <taxon>Pseudomonadota</taxon>
        <taxon>Betaproteobacteria</taxon>
        <taxon>Neisseriales</taxon>
        <taxon>Chitinibacteraceae</taxon>
        <taxon>Chitiniphilus</taxon>
    </lineage>
</organism>
<accession>A0A4U0Q7Z2</accession>
<keyword evidence="1" id="KW-0732">Signal</keyword>
<evidence type="ECO:0000256" key="1">
    <source>
        <dbReference type="SAM" id="SignalP"/>
    </source>
</evidence>
<dbReference type="OrthoDB" id="9795827at2"/>
<dbReference type="InterPro" id="IPR007314">
    <property type="entry name" value="Cofac_haem-bd_dom"/>
</dbReference>